<evidence type="ECO:0000259" key="3">
    <source>
        <dbReference type="Pfam" id="PF02678"/>
    </source>
</evidence>
<sequence>MQFKFRASEDRGSADHGWLKTFHTFSFASWYNPEYENFGALRVINEDRVAPRTGFPTHPHREFEIFSYIISGELSHKDSMGNVETMKRGDIQMTSGGTGIAHSEYNDNPSKPVHFLQIWALPNQKGLKPGYFTRHFKDEEKQDKLAHIVAPIGYPGAEEVRECSGLTPVHAPLHFFSTLLSPNKSVQHKLLPSLNGKSTKLVYIQVVQSSGFNTKSSSKDGSKTSLIKITGQNNEVTKLGEGDGVFITKGKIGDELTIENLGKDVGEVVLFEMDDE</sequence>
<dbReference type="AlphaFoldDB" id="A0AAX4K1G7"/>
<organism evidence="4 5">
    <name type="scientific">Kwoniella dendrophila CBS 6074</name>
    <dbReference type="NCBI Taxonomy" id="1295534"/>
    <lineage>
        <taxon>Eukaryota</taxon>
        <taxon>Fungi</taxon>
        <taxon>Dikarya</taxon>
        <taxon>Basidiomycota</taxon>
        <taxon>Agaricomycotina</taxon>
        <taxon>Tremellomycetes</taxon>
        <taxon>Tremellales</taxon>
        <taxon>Cryptococcaceae</taxon>
        <taxon>Kwoniella</taxon>
    </lineage>
</organism>
<name>A0AAX4K1G7_9TREE</name>
<dbReference type="Gene3D" id="2.60.120.10">
    <property type="entry name" value="Jelly Rolls"/>
    <property type="match status" value="2"/>
</dbReference>
<comment type="similarity">
    <text evidence="1 2">Belongs to the pirin family.</text>
</comment>
<reference evidence="4 5" key="1">
    <citation type="submission" date="2024-01" db="EMBL/GenBank/DDBJ databases">
        <title>Comparative genomics of Cryptococcus and Kwoniella reveals pathogenesis evolution and contrasting modes of karyotype evolution via chromosome fusion or intercentromeric recombination.</title>
        <authorList>
            <person name="Coelho M.A."/>
            <person name="David-Palma M."/>
            <person name="Shea T."/>
            <person name="Bowers K."/>
            <person name="McGinley-Smith S."/>
            <person name="Mohammad A.W."/>
            <person name="Gnirke A."/>
            <person name="Yurkov A.M."/>
            <person name="Nowrousian M."/>
            <person name="Sun S."/>
            <person name="Cuomo C.A."/>
            <person name="Heitman J."/>
        </authorList>
    </citation>
    <scope>NUCLEOTIDE SEQUENCE [LARGE SCALE GENOMIC DNA]</scope>
    <source>
        <strain evidence="4 5">CBS 6074</strain>
    </source>
</reference>
<feature type="domain" description="Pirin N-terminal" evidence="3">
    <location>
        <begin position="7"/>
        <end position="119"/>
    </location>
</feature>
<dbReference type="SUPFAM" id="SSF51182">
    <property type="entry name" value="RmlC-like cupins"/>
    <property type="match status" value="1"/>
</dbReference>
<dbReference type="CDD" id="cd02910">
    <property type="entry name" value="cupin_Yhhw_N"/>
    <property type="match status" value="1"/>
</dbReference>
<dbReference type="InterPro" id="IPR012093">
    <property type="entry name" value="Pirin"/>
</dbReference>
<dbReference type="RefSeq" id="XP_066078242.1">
    <property type="nucleotide sequence ID" value="XM_066222145.1"/>
</dbReference>
<gene>
    <name evidence="4" type="ORF">L201_006426</name>
</gene>
<dbReference type="GeneID" id="91097095"/>
<dbReference type="InterPro" id="IPR014710">
    <property type="entry name" value="RmlC-like_jellyroll"/>
</dbReference>
<evidence type="ECO:0000313" key="5">
    <source>
        <dbReference type="Proteomes" id="UP001355207"/>
    </source>
</evidence>
<proteinExistence type="inferred from homology"/>
<dbReference type="InterPro" id="IPR011051">
    <property type="entry name" value="RmlC_Cupin_sf"/>
</dbReference>
<keyword evidence="5" id="KW-1185">Reference proteome</keyword>
<dbReference type="PANTHER" id="PTHR43212">
    <property type="entry name" value="QUERCETIN 2,3-DIOXYGENASE"/>
    <property type="match status" value="1"/>
</dbReference>
<dbReference type="Pfam" id="PF02678">
    <property type="entry name" value="Pirin"/>
    <property type="match status" value="1"/>
</dbReference>
<dbReference type="InterPro" id="IPR003829">
    <property type="entry name" value="Pirin_N_dom"/>
</dbReference>
<dbReference type="EMBL" id="CP144105">
    <property type="protein sequence ID" value="WWC91480.1"/>
    <property type="molecule type" value="Genomic_DNA"/>
</dbReference>
<evidence type="ECO:0000313" key="4">
    <source>
        <dbReference type="EMBL" id="WWC91480.1"/>
    </source>
</evidence>
<evidence type="ECO:0000256" key="1">
    <source>
        <dbReference type="ARBA" id="ARBA00008416"/>
    </source>
</evidence>
<dbReference type="PANTHER" id="PTHR43212:SF3">
    <property type="entry name" value="QUERCETIN 2,3-DIOXYGENASE"/>
    <property type="match status" value="1"/>
</dbReference>
<dbReference type="Proteomes" id="UP001355207">
    <property type="component" value="Chromosome 8"/>
</dbReference>
<accession>A0AAX4K1G7</accession>
<evidence type="ECO:0000256" key="2">
    <source>
        <dbReference type="RuleBase" id="RU003457"/>
    </source>
</evidence>
<protein>
    <recommendedName>
        <fullName evidence="3">Pirin N-terminal domain-containing protein</fullName>
    </recommendedName>
</protein>